<comment type="cofactor">
    <cofactor evidence="1">
        <name>a divalent metal cation</name>
        <dbReference type="ChEBI" id="CHEBI:60240"/>
    </cofactor>
</comment>
<keyword evidence="2" id="KW-0378">Hydrolase</keyword>
<dbReference type="Gene3D" id="3.90.950.10">
    <property type="match status" value="1"/>
</dbReference>
<evidence type="ECO:0000256" key="1">
    <source>
        <dbReference type="ARBA" id="ARBA00001968"/>
    </source>
</evidence>
<gene>
    <name evidence="3" type="ORF">PHYBLDRAFT_162947</name>
</gene>
<accession>A0A162V4I8</accession>
<organism evidence="3 4">
    <name type="scientific">Phycomyces blakesleeanus (strain ATCC 8743b / DSM 1359 / FGSC 10004 / NBRC 33097 / NRRL 1555)</name>
    <dbReference type="NCBI Taxonomy" id="763407"/>
    <lineage>
        <taxon>Eukaryota</taxon>
        <taxon>Fungi</taxon>
        <taxon>Fungi incertae sedis</taxon>
        <taxon>Mucoromycota</taxon>
        <taxon>Mucoromycotina</taxon>
        <taxon>Mucoromycetes</taxon>
        <taxon>Mucorales</taxon>
        <taxon>Phycomycetaceae</taxon>
        <taxon>Phycomyces</taxon>
    </lineage>
</organism>
<dbReference type="PANTHER" id="PTHR43213:SF5">
    <property type="entry name" value="BIFUNCTIONAL DTTP_UTP PYROPHOSPHATASE_METHYLTRANSFERASE PROTEIN-RELATED"/>
    <property type="match status" value="1"/>
</dbReference>
<dbReference type="RefSeq" id="XP_018297933.1">
    <property type="nucleotide sequence ID" value="XM_018434709.1"/>
</dbReference>
<dbReference type="PANTHER" id="PTHR43213">
    <property type="entry name" value="BIFUNCTIONAL DTTP/UTP PYROPHOSPHATASE/METHYLTRANSFERASE PROTEIN-RELATED"/>
    <property type="match status" value="1"/>
</dbReference>
<name>A0A162V4I8_PHYB8</name>
<dbReference type="GO" id="GO:0047429">
    <property type="term" value="F:nucleoside triphosphate diphosphatase activity"/>
    <property type="evidence" value="ECO:0007669"/>
    <property type="project" value="InterPro"/>
</dbReference>
<dbReference type="Pfam" id="PF02545">
    <property type="entry name" value="Maf"/>
    <property type="match status" value="1"/>
</dbReference>
<dbReference type="GeneID" id="28995615"/>
<dbReference type="NCBIfam" id="TIGR00172">
    <property type="entry name" value="maf"/>
    <property type="match status" value="1"/>
</dbReference>
<dbReference type="EMBL" id="KV440972">
    <property type="protein sequence ID" value="OAD79893.1"/>
    <property type="molecule type" value="Genomic_DNA"/>
</dbReference>
<dbReference type="OrthoDB" id="10267058at2759"/>
<dbReference type="FunCoup" id="A0A162V4I8">
    <property type="interactions" value="48"/>
</dbReference>
<dbReference type="AlphaFoldDB" id="A0A162V4I8"/>
<dbReference type="PIRSF" id="PIRSF006305">
    <property type="entry name" value="Maf"/>
    <property type="match status" value="1"/>
</dbReference>
<dbReference type="SUPFAM" id="SSF52972">
    <property type="entry name" value="ITPase-like"/>
    <property type="match status" value="1"/>
</dbReference>
<dbReference type="InterPro" id="IPR029001">
    <property type="entry name" value="ITPase-like_fam"/>
</dbReference>
<reference evidence="4" key="1">
    <citation type="submission" date="2015-06" db="EMBL/GenBank/DDBJ databases">
        <title>Expansion of signal transduction pathways in fungi by whole-genome duplication.</title>
        <authorList>
            <consortium name="DOE Joint Genome Institute"/>
            <person name="Corrochano L.M."/>
            <person name="Kuo A."/>
            <person name="Marcet-Houben M."/>
            <person name="Polaino S."/>
            <person name="Salamov A."/>
            <person name="Villalobos J.M."/>
            <person name="Alvarez M.I."/>
            <person name="Avalos J."/>
            <person name="Benito E.P."/>
            <person name="Benoit I."/>
            <person name="Burger G."/>
            <person name="Camino L.P."/>
            <person name="Canovas D."/>
            <person name="Cerda-Olmedo E."/>
            <person name="Cheng J.-F."/>
            <person name="Dominguez A."/>
            <person name="Elias M."/>
            <person name="Eslava A.P."/>
            <person name="Glaser F."/>
            <person name="Grimwood J."/>
            <person name="Gutierrez G."/>
            <person name="Heitman J."/>
            <person name="Henrissat B."/>
            <person name="Iturriaga E.A."/>
            <person name="Lang B.F."/>
            <person name="Lavin J.L."/>
            <person name="Lee S."/>
            <person name="Li W."/>
            <person name="Lindquist E."/>
            <person name="Lopez-Garcia S."/>
            <person name="Luque E.M."/>
            <person name="Marcos A.T."/>
            <person name="Martin J."/>
            <person name="McCluskey K."/>
            <person name="Medina H.R."/>
            <person name="Miralles-Duran A."/>
            <person name="Miyazaki A."/>
            <person name="Munoz-Torres E."/>
            <person name="Oguiza J.A."/>
            <person name="Ohm R."/>
            <person name="Olmedo M."/>
            <person name="Orejas M."/>
            <person name="Ortiz-Castellanos L."/>
            <person name="Pisabarro A.G."/>
            <person name="Rodriguez-Romero J."/>
            <person name="Ruiz-Herrera J."/>
            <person name="Ruiz-Vazquez R."/>
            <person name="Sanz C."/>
            <person name="Schackwitz W."/>
            <person name="Schmutz J."/>
            <person name="Shahriari M."/>
            <person name="Shelest E."/>
            <person name="Silva-Franco F."/>
            <person name="Soanes D."/>
            <person name="Syed K."/>
            <person name="Tagua V.G."/>
            <person name="Talbot N.J."/>
            <person name="Thon M."/>
            <person name="De vries R.P."/>
            <person name="Wiebenga A."/>
            <person name="Yadav J.S."/>
            <person name="Braun E.L."/>
            <person name="Baker S."/>
            <person name="Garre V."/>
            <person name="Horwitz B."/>
            <person name="Torres-Martinez S."/>
            <person name="Idnurm A."/>
            <person name="Herrera-Estrella A."/>
            <person name="Gabaldon T."/>
            <person name="Grigoriev I.V."/>
        </authorList>
    </citation>
    <scope>NUCLEOTIDE SEQUENCE [LARGE SCALE GENOMIC DNA]</scope>
    <source>
        <strain evidence="4">NRRL 1555(-)</strain>
    </source>
</reference>
<evidence type="ECO:0000256" key="2">
    <source>
        <dbReference type="ARBA" id="ARBA00022801"/>
    </source>
</evidence>
<proteinExistence type="inferred from homology"/>
<evidence type="ECO:0000313" key="4">
    <source>
        <dbReference type="Proteomes" id="UP000077315"/>
    </source>
</evidence>
<dbReference type="HAMAP" id="MF_00528">
    <property type="entry name" value="Maf"/>
    <property type="match status" value="1"/>
</dbReference>
<dbReference type="VEuPathDB" id="FungiDB:PHYBLDRAFT_162947"/>
<dbReference type="InterPro" id="IPR003697">
    <property type="entry name" value="Maf-like"/>
</dbReference>
<dbReference type="STRING" id="763407.A0A162V4I8"/>
<dbReference type="Proteomes" id="UP000077315">
    <property type="component" value="Unassembled WGS sequence"/>
</dbReference>
<evidence type="ECO:0000313" key="3">
    <source>
        <dbReference type="EMBL" id="OAD79893.1"/>
    </source>
</evidence>
<sequence>MGLELPLWDNIKGKRLVLASASPRRKEIMEDMGLAFDVVTTLAPDENNPANYKTSEEYVADTALMKAIEVFGRCKTETSLEEADIVIGADTVVVIQGKILEKPRSEQEALDMIGQLSGQTHTVLTAVQILKKEKEGYSQSGFVENTSVTFSIIDKVVQEAYVRSGEPFDKAGGYGIQGSASLFVESINGDYWNVVGLPKNHLYRKLKLL</sequence>
<keyword evidence="4" id="KW-1185">Reference proteome</keyword>
<protein>
    <submittedName>
        <fullName evidence="3">Uncharacterized protein</fullName>
    </submittedName>
</protein>
<dbReference type="InParanoid" id="A0A162V4I8"/>
<dbReference type="CDD" id="cd00555">
    <property type="entry name" value="Maf"/>
    <property type="match status" value="1"/>
</dbReference>